<accession>A0ACC2X130</accession>
<proteinExistence type="predicted"/>
<evidence type="ECO:0000313" key="1">
    <source>
        <dbReference type="EMBL" id="KAJ9117577.1"/>
    </source>
</evidence>
<sequence length="907" mass="98279">MLANLLPSIGGNGEADSQNYQSPHHAQHPRQTTHAHPQHTNLFVAQDGPTGMPSFEELVITEQRDSIECDMEDADQDEQAEESTRKHETENQSSRRRRSVAFLEGSSAKQAVRQRDGEFVSSTPNNSGKPPKDSSSPSSSSSSRTLSSQKGNTAAEASETDPLLPSKKDSKATKPGDDLDYDPMKDPEEWARIREGSMGMAPKQELMINLACLAHPPRVSSATALTSDLPNDYGATDMLKDIWHSPRHQNPQTLQTENQHDGTEWGVPDFEFDLDRYVPLSPADKWMLDVQRRMAADRKRSQEGQVGGNHTRDELPHGPVGGLPAGGGGNEGGVGSPANGSDSTEPTKPNKEPGPHSRPDIGREGGADEDARPGEIDPRLCKKDPRVQAAAAKLTMTMTLCMGILSALSTGFWGAVSDRMGRTLVMAVTLVGFATSDIILIITATYPHRVPFGYRFILLGPLIDGFCGGFSTIQATNNAYLSDTTPDGSRAKVFSRFGGILMIGFSLGPVIGSSLIKATGDILSVFYVSATLSSVFALFVIFILPESLSSEARHALGRVAKAKALREARLEQEERDWEDNGSTEEPDDGADANASGWSRMSGVTTTSTRSRRQLQGRLRRLRRRLFSFLAPLAMFLPKDRVGSDGLSQKGSSGKDWNLTFLILSSFCMSTLMALMQLKGQYLIYSYGWTSTELGPYMTLMGVCRALVLVVLLPLVVKIFKPKIKQADADAAQTAQMTPYQGQGILRSPQNLADSKFDLWILRASLVADMLAYLGMSFVIPAPGFVFFTCLVCLGSCSNAVTNSLALNLIDSSREAGKLFGALSVVSACASSFFGPLLFAMIYAHTVGVYAPAIFAVAVAVVVIAQALLMGVRLPREYPGLAKDDPNRVERGRTRRTKRVKSSSSITI</sequence>
<gene>
    <name evidence="1" type="ORF">QFC22_004427</name>
</gene>
<dbReference type="Proteomes" id="UP001243375">
    <property type="component" value="Unassembled WGS sequence"/>
</dbReference>
<dbReference type="EMBL" id="JASBWU010000012">
    <property type="protein sequence ID" value="KAJ9117577.1"/>
    <property type="molecule type" value="Genomic_DNA"/>
</dbReference>
<protein>
    <submittedName>
        <fullName evidence="1">Uncharacterized protein</fullName>
    </submittedName>
</protein>
<name>A0ACC2X130_9TREE</name>
<reference evidence="1" key="1">
    <citation type="submission" date="2023-04" db="EMBL/GenBank/DDBJ databases">
        <title>Draft Genome sequencing of Naganishia species isolated from polar environments using Oxford Nanopore Technology.</title>
        <authorList>
            <person name="Leo P."/>
            <person name="Venkateswaran K."/>
        </authorList>
    </citation>
    <scope>NUCLEOTIDE SEQUENCE</scope>
    <source>
        <strain evidence="1">MNA-CCFEE 5425</strain>
    </source>
</reference>
<keyword evidence="2" id="KW-1185">Reference proteome</keyword>
<comment type="caution">
    <text evidence="1">The sequence shown here is derived from an EMBL/GenBank/DDBJ whole genome shotgun (WGS) entry which is preliminary data.</text>
</comment>
<evidence type="ECO:0000313" key="2">
    <source>
        <dbReference type="Proteomes" id="UP001243375"/>
    </source>
</evidence>
<organism evidence="1 2">
    <name type="scientific">Naganishia vaughanmartiniae</name>
    <dbReference type="NCBI Taxonomy" id="1424756"/>
    <lineage>
        <taxon>Eukaryota</taxon>
        <taxon>Fungi</taxon>
        <taxon>Dikarya</taxon>
        <taxon>Basidiomycota</taxon>
        <taxon>Agaricomycotina</taxon>
        <taxon>Tremellomycetes</taxon>
        <taxon>Filobasidiales</taxon>
        <taxon>Filobasidiaceae</taxon>
        <taxon>Naganishia</taxon>
    </lineage>
</organism>